<evidence type="ECO:0000256" key="2">
    <source>
        <dbReference type="ARBA" id="ARBA00009712"/>
    </source>
</evidence>
<feature type="domain" description="Biopterin-dependent aromatic amino acid hydroxylase family profile" evidence="8">
    <location>
        <begin position="1"/>
        <end position="254"/>
    </location>
</feature>
<keyword evidence="6 9" id="KW-0503">Monooxygenase</keyword>
<evidence type="ECO:0000259" key="8">
    <source>
        <dbReference type="PROSITE" id="PS51410"/>
    </source>
</evidence>
<keyword evidence="4 9" id="KW-0560">Oxidoreductase</keyword>
<dbReference type="InterPro" id="IPR018301">
    <property type="entry name" value="ArAA_hydroxylase_Fe/CU_BS"/>
</dbReference>
<evidence type="ECO:0000256" key="1">
    <source>
        <dbReference type="ARBA" id="ARBA00001954"/>
    </source>
</evidence>
<dbReference type="eggNOG" id="COG3186">
    <property type="taxonomic scope" value="Bacteria"/>
</dbReference>
<dbReference type="PROSITE" id="PS51410">
    <property type="entry name" value="BH4_AAA_HYDROXYL_2"/>
    <property type="match status" value="1"/>
</dbReference>
<comment type="cofactor">
    <cofactor evidence="1 7">
        <name>Fe(2+)</name>
        <dbReference type="ChEBI" id="CHEBI:29033"/>
    </cofactor>
</comment>
<accession>G8NNX0</accession>
<gene>
    <name evidence="9" type="ordered locus">AciX8_2764</name>
</gene>
<dbReference type="NCBIfam" id="NF008877">
    <property type="entry name" value="PRK11913.1-2"/>
    <property type="match status" value="1"/>
</dbReference>
<dbReference type="Proteomes" id="UP000007113">
    <property type="component" value="Chromosome"/>
</dbReference>
<dbReference type="Pfam" id="PF00351">
    <property type="entry name" value="Biopterin_H"/>
    <property type="match status" value="1"/>
</dbReference>
<dbReference type="CDD" id="cd00361">
    <property type="entry name" value="arom_aa_hydroxylase"/>
    <property type="match status" value="1"/>
</dbReference>
<keyword evidence="10" id="KW-1185">Reference proteome</keyword>
<dbReference type="GO" id="GO:0004505">
    <property type="term" value="F:phenylalanine 4-monooxygenase activity"/>
    <property type="evidence" value="ECO:0007669"/>
    <property type="project" value="UniProtKB-EC"/>
</dbReference>
<dbReference type="KEGG" id="gma:AciX8_2764"/>
<dbReference type="PANTHER" id="PTHR11473">
    <property type="entry name" value="AROMATIC AMINO ACID HYDROXYLASE"/>
    <property type="match status" value="1"/>
</dbReference>
<dbReference type="EMBL" id="CP003130">
    <property type="protein sequence ID" value="AEU37074.1"/>
    <property type="molecule type" value="Genomic_DNA"/>
</dbReference>
<dbReference type="PROSITE" id="PS00367">
    <property type="entry name" value="BH4_AAA_HYDROXYL_1"/>
    <property type="match status" value="1"/>
</dbReference>
<evidence type="ECO:0000256" key="7">
    <source>
        <dbReference type="PIRSR" id="PIRSR601273-2"/>
    </source>
</evidence>
<dbReference type="InterPro" id="IPR036951">
    <property type="entry name" value="ArAA_hydroxylase_sf"/>
</dbReference>
<dbReference type="OrthoDB" id="9780502at2"/>
<feature type="binding site" evidence="7">
    <location>
        <position position="129"/>
    </location>
    <ligand>
        <name>Fe cation</name>
        <dbReference type="ChEBI" id="CHEBI:24875"/>
    </ligand>
</feature>
<dbReference type="SUPFAM" id="SSF56534">
    <property type="entry name" value="Aromatic aminoacid monoxygenases, catalytic and oligomerization domains"/>
    <property type="match status" value="1"/>
</dbReference>
<dbReference type="PANTHER" id="PTHR11473:SF24">
    <property type="entry name" value="PHENYLALANINE-4-HYDROXYLASE"/>
    <property type="match status" value="1"/>
</dbReference>
<dbReference type="Gene3D" id="1.10.800.10">
    <property type="entry name" value="Aromatic amino acid hydroxylase"/>
    <property type="match status" value="1"/>
</dbReference>
<dbReference type="InterPro" id="IPR019774">
    <property type="entry name" value="Aromatic-AA_hydroxylase_C"/>
</dbReference>
<evidence type="ECO:0000313" key="9">
    <source>
        <dbReference type="EMBL" id="AEU37074.1"/>
    </source>
</evidence>
<dbReference type="InterPro" id="IPR001273">
    <property type="entry name" value="ArAA_hydroxylase"/>
</dbReference>
<dbReference type="STRING" id="682795.AciX8_2764"/>
<evidence type="ECO:0000313" key="10">
    <source>
        <dbReference type="Proteomes" id="UP000007113"/>
    </source>
</evidence>
<feature type="binding site" evidence="7">
    <location>
        <position position="134"/>
    </location>
    <ligand>
        <name>Fe cation</name>
        <dbReference type="ChEBI" id="CHEBI:24875"/>
    </ligand>
</feature>
<dbReference type="InterPro" id="IPR036329">
    <property type="entry name" value="Aro-AA_hydroxylase_C_sf"/>
</dbReference>
<dbReference type="HOGENOM" id="CLU_023198_1_0_0"/>
<evidence type="ECO:0000256" key="3">
    <source>
        <dbReference type="ARBA" id="ARBA00022723"/>
    </source>
</evidence>
<protein>
    <submittedName>
        <fullName evidence="9">Phenylalanine 4-monooxygenase</fullName>
        <ecNumber evidence="9">1.14.16.1</ecNumber>
    </submittedName>
</protein>
<keyword evidence="3 7" id="KW-0479">Metal-binding</keyword>
<reference evidence="9 10" key="1">
    <citation type="submission" date="2011-11" db="EMBL/GenBank/DDBJ databases">
        <title>Complete sequence of Granulicella mallensis MP5ACTX8.</title>
        <authorList>
            <consortium name="US DOE Joint Genome Institute"/>
            <person name="Lucas S."/>
            <person name="Copeland A."/>
            <person name="Lapidus A."/>
            <person name="Cheng J.-F."/>
            <person name="Goodwin L."/>
            <person name="Pitluck S."/>
            <person name="Peters L."/>
            <person name="Lu M."/>
            <person name="Detter J.C."/>
            <person name="Han C."/>
            <person name="Tapia R."/>
            <person name="Land M."/>
            <person name="Hauser L."/>
            <person name="Kyrpides N."/>
            <person name="Ivanova N."/>
            <person name="Mikhailova N."/>
            <person name="Pagani I."/>
            <person name="Rawat S."/>
            <person name="Mannisto M."/>
            <person name="Haggblom M."/>
            <person name="Woyke T."/>
        </authorList>
    </citation>
    <scope>NUCLEOTIDE SEQUENCE [LARGE SCALE GENOMIC DNA]</scope>
    <source>
        <strain evidence="10">ATCC BAA-1857 / DSM 23137 / MP5ACTX8</strain>
    </source>
</reference>
<dbReference type="GO" id="GO:0005506">
    <property type="term" value="F:iron ion binding"/>
    <property type="evidence" value="ECO:0007669"/>
    <property type="project" value="InterPro"/>
</dbReference>
<feature type="binding site" evidence="7">
    <location>
        <position position="175"/>
    </location>
    <ligand>
        <name>Fe cation</name>
        <dbReference type="ChEBI" id="CHEBI:24875"/>
    </ligand>
</feature>
<evidence type="ECO:0000256" key="4">
    <source>
        <dbReference type="ARBA" id="ARBA00023002"/>
    </source>
</evidence>
<keyword evidence="5 7" id="KW-0408">Iron</keyword>
<dbReference type="EC" id="1.14.16.1" evidence="9"/>
<evidence type="ECO:0000256" key="6">
    <source>
        <dbReference type="ARBA" id="ARBA00023033"/>
    </source>
</evidence>
<name>G8NNX0_GRAMM</name>
<evidence type="ECO:0000256" key="5">
    <source>
        <dbReference type="ARBA" id="ARBA00023004"/>
    </source>
</evidence>
<dbReference type="AlphaFoldDB" id="G8NNX0"/>
<dbReference type="RefSeq" id="WP_014265951.1">
    <property type="nucleotide sequence ID" value="NC_016631.1"/>
</dbReference>
<dbReference type="PRINTS" id="PR00372">
    <property type="entry name" value="FYWHYDRXLASE"/>
</dbReference>
<organism evidence="9 10">
    <name type="scientific">Granulicella mallensis (strain ATCC BAA-1857 / DSM 23137 / MP5ACTX8)</name>
    <dbReference type="NCBI Taxonomy" id="682795"/>
    <lineage>
        <taxon>Bacteria</taxon>
        <taxon>Pseudomonadati</taxon>
        <taxon>Acidobacteriota</taxon>
        <taxon>Terriglobia</taxon>
        <taxon>Terriglobales</taxon>
        <taxon>Acidobacteriaceae</taxon>
        <taxon>Granulicella</taxon>
    </lineage>
</organism>
<comment type="similarity">
    <text evidence="2">Belongs to the biopterin-dependent aromatic amino acid hydroxylase family.</text>
</comment>
<proteinExistence type="inferred from homology"/>
<sequence length="254" mass="28870">MSVAAIPTPTKLHAAEPFLIQQDWAGYTPEQHDIWRELVLRRMPQLVQHACAEYLDGFHQIGLQADQLPDLTAVSKRLQPRTGWQSTPVSGFLPADAFFEMLAARMFPTTTWIRSRESMEYTPEPDIFHDVFGHVPMHAHPVFADFLEHYGKVCAALTSADALERMGRLFWFTVEFGVIRERGEIKVYGSGLISSHGECTQVVERIAGLEIRDFNLEQVLEEKVDTGNMQKVLYAIESFEQIYEATKEAEARLG</sequence>